<sequence>MADTSASPHLYTSRQQYEVANGQVLGSLRHPDIGVSSCNLDPEAQPLCPLSPKRVLRRAKTVPRKSLYHNDEGKMIELGSPDSLRSEFYATAAVPILLVDEEKSEIEDEELEESTTFVSDEPPQIPPLRRISKFKPKLRISIPENKITSSVLAERHKVKCETDDESLEATPPRLQDNGKAGETLSNHVADARDDDNVFSTLDRNLFETVRSQLFPTTTTELMEARDFTTYICRAVHTLHLTEGKAEEILQLAIGDEGFAQISPEEMSLERQAFDLGSHVYDSSIDDGHYVPQQRAGRGSLFFTKAAQMCRLSFWKRLS</sequence>
<evidence type="ECO:0000256" key="1">
    <source>
        <dbReference type="SAM" id="MobiDB-lite"/>
    </source>
</evidence>
<evidence type="ECO:0000313" key="2">
    <source>
        <dbReference type="EMBL" id="OSS51313.1"/>
    </source>
</evidence>
<accession>A0A1Y2M5G5</accession>
<dbReference type="AlphaFoldDB" id="A0A1Y2M5G5"/>
<protein>
    <submittedName>
        <fullName evidence="2">Uncharacterized protein</fullName>
    </submittedName>
</protein>
<dbReference type="Proteomes" id="UP000193240">
    <property type="component" value="Unassembled WGS sequence"/>
</dbReference>
<keyword evidence="3" id="KW-1185">Reference proteome</keyword>
<proteinExistence type="predicted"/>
<evidence type="ECO:0000313" key="3">
    <source>
        <dbReference type="Proteomes" id="UP000193240"/>
    </source>
</evidence>
<dbReference type="EMBL" id="KZ107840">
    <property type="protein sequence ID" value="OSS51313.1"/>
    <property type="molecule type" value="Genomic_DNA"/>
</dbReference>
<reference evidence="2 3" key="1">
    <citation type="journal article" date="2017" name="Genome Announc.">
        <title>Genome sequence of the saprophytic ascomycete Epicoccum nigrum ICMP 19927 strain isolated from New Zealand.</title>
        <authorList>
            <person name="Fokin M."/>
            <person name="Fleetwood D."/>
            <person name="Weir B.S."/>
            <person name="Villas-Boas S.G."/>
        </authorList>
    </citation>
    <scope>NUCLEOTIDE SEQUENCE [LARGE SCALE GENOMIC DNA]</scope>
    <source>
        <strain evidence="2 3">ICMP 19927</strain>
    </source>
</reference>
<dbReference type="InParanoid" id="A0A1Y2M5G5"/>
<feature type="region of interest" description="Disordered" evidence="1">
    <location>
        <begin position="162"/>
        <end position="181"/>
    </location>
</feature>
<gene>
    <name evidence="2" type="ORF">B5807_03364</name>
</gene>
<organism evidence="2 3">
    <name type="scientific">Epicoccum nigrum</name>
    <name type="common">Soil fungus</name>
    <name type="synonym">Epicoccum purpurascens</name>
    <dbReference type="NCBI Taxonomy" id="105696"/>
    <lineage>
        <taxon>Eukaryota</taxon>
        <taxon>Fungi</taxon>
        <taxon>Dikarya</taxon>
        <taxon>Ascomycota</taxon>
        <taxon>Pezizomycotina</taxon>
        <taxon>Dothideomycetes</taxon>
        <taxon>Pleosporomycetidae</taxon>
        <taxon>Pleosporales</taxon>
        <taxon>Pleosporineae</taxon>
        <taxon>Didymellaceae</taxon>
        <taxon>Epicoccum</taxon>
    </lineage>
</organism>
<name>A0A1Y2M5G5_EPING</name>